<evidence type="ECO:0000313" key="9">
    <source>
        <dbReference type="Proteomes" id="UP000290932"/>
    </source>
</evidence>
<evidence type="ECO:0000256" key="2">
    <source>
        <dbReference type="ARBA" id="ARBA00022603"/>
    </source>
</evidence>
<proteinExistence type="predicted"/>
<protein>
    <submittedName>
        <fullName evidence="8">Cysteine methyltransferase</fullName>
    </submittedName>
</protein>
<sequence>MEITTGACRLGLWFVHVSWQGDLVLRVRFSRQGVESSVPAPIRRYCAGQREDLLALTSTATEGDSVMARIYREVRRVPYGETATYGAIAAKVGTAPRVVGMAMARNPTPLVIPCHRIVAKGGIGGFSPEVGIKEHLLSLERRAARKNGEFNPDL</sequence>
<dbReference type="AlphaFoldDB" id="A0A498GZ76"/>
<keyword evidence="3 8" id="KW-0808">Transferase</keyword>
<dbReference type="GO" id="GO:0006281">
    <property type="term" value="P:DNA repair"/>
    <property type="evidence" value="ECO:0007669"/>
    <property type="project" value="UniProtKB-KW"/>
</dbReference>
<evidence type="ECO:0000256" key="5">
    <source>
        <dbReference type="ARBA" id="ARBA00023204"/>
    </source>
</evidence>
<dbReference type="GO" id="GO:0032259">
    <property type="term" value="P:methylation"/>
    <property type="evidence" value="ECO:0007669"/>
    <property type="project" value="UniProtKB-KW"/>
</dbReference>
<comment type="caution">
    <text evidence="8">The sequence shown here is derived from an EMBL/GenBank/DDBJ whole genome shotgun (WGS) entry which is preliminary data.</text>
</comment>
<dbReference type="InterPro" id="IPR036388">
    <property type="entry name" value="WH-like_DNA-bd_sf"/>
</dbReference>
<dbReference type="SUPFAM" id="SSF46767">
    <property type="entry name" value="Methylated DNA-protein cysteine methyltransferase, C-terminal domain"/>
    <property type="match status" value="1"/>
</dbReference>
<evidence type="ECO:0000256" key="4">
    <source>
        <dbReference type="ARBA" id="ARBA00022763"/>
    </source>
</evidence>
<dbReference type="GO" id="GO:0003908">
    <property type="term" value="F:methylated-DNA-[protein]-cysteine S-methyltransferase activity"/>
    <property type="evidence" value="ECO:0007669"/>
    <property type="project" value="UniProtKB-EC"/>
</dbReference>
<dbReference type="PANTHER" id="PTHR10815:SF13">
    <property type="entry name" value="METHYLATED-DNA--PROTEIN-CYSTEINE METHYLTRANSFERASE"/>
    <property type="match status" value="1"/>
</dbReference>
<dbReference type="InterPro" id="IPR014048">
    <property type="entry name" value="MethylDNA_cys_MeTrfase_DNA-bd"/>
</dbReference>
<dbReference type="PROSITE" id="PS00374">
    <property type="entry name" value="MGMT"/>
    <property type="match status" value="1"/>
</dbReference>
<dbReference type="RefSeq" id="WP_128693673.1">
    <property type="nucleotide sequence ID" value="NZ_LHQS01000002.1"/>
</dbReference>
<evidence type="ECO:0000259" key="7">
    <source>
        <dbReference type="Pfam" id="PF01035"/>
    </source>
</evidence>
<organism evidence="8 9">
    <name type="scientific">Methanoculleus taiwanensis</name>
    <dbReference type="NCBI Taxonomy" id="1550565"/>
    <lineage>
        <taxon>Archaea</taxon>
        <taxon>Methanobacteriati</taxon>
        <taxon>Methanobacteriota</taxon>
        <taxon>Stenosarchaea group</taxon>
        <taxon>Methanomicrobia</taxon>
        <taxon>Methanomicrobiales</taxon>
        <taxon>Methanomicrobiaceae</taxon>
        <taxon>Methanoculleus</taxon>
    </lineage>
</organism>
<dbReference type="InterPro" id="IPR001497">
    <property type="entry name" value="MethylDNA_cys_MeTrfase_AS"/>
</dbReference>
<dbReference type="CDD" id="cd06445">
    <property type="entry name" value="ATase"/>
    <property type="match status" value="1"/>
</dbReference>
<comment type="catalytic activity">
    <reaction evidence="1">
        <text>a 4-O-methyl-thymidine in DNA + L-cysteinyl-[protein] = a thymidine in DNA + S-methyl-L-cysteinyl-[protein]</text>
        <dbReference type="Rhea" id="RHEA:53428"/>
        <dbReference type="Rhea" id="RHEA-COMP:10131"/>
        <dbReference type="Rhea" id="RHEA-COMP:10132"/>
        <dbReference type="Rhea" id="RHEA-COMP:13555"/>
        <dbReference type="Rhea" id="RHEA-COMP:13556"/>
        <dbReference type="ChEBI" id="CHEBI:29950"/>
        <dbReference type="ChEBI" id="CHEBI:82612"/>
        <dbReference type="ChEBI" id="CHEBI:137386"/>
        <dbReference type="ChEBI" id="CHEBI:137387"/>
        <dbReference type="EC" id="2.1.1.63"/>
    </reaction>
</comment>
<feature type="domain" description="Methylated-DNA-[protein]-cysteine S-methyltransferase DNA binding" evidence="7">
    <location>
        <begin position="68"/>
        <end position="141"/>
    </location>
</feature>
<evidence type="ECO:0000256" key="6">
    <source>
        <dbReference type="ARBA" id="ARBA00049348"/>
    </source>
</evidence>
<gene>
    <name evidence="8" type="ORF">ABH15_07070</name>
</gene>
<dbReference type="NCBIfam" id="TIGR00589">
    <property type="entry name" value="ogt"/>
    <property type="match status" value="1"/>
</dbReference>
<keyword evidence="9" id="KW-1185">Reference proteome</keyword>
<evidence type="ECO:0000313" key="8">
    <source>
        <dbReference type="EMBL" id="RXE55959.1"/>
    </source>
</evidence>
<keyword evidence="4" id="KW-0227">DNA damage</keyword>
<dbReference type="Proteomes" id="UP000290932">
    <property type="component" value="Unassembled WGS sequence"/>
</dbReference>
<dbReference type="EMBL" id="LHQS01000002">
    <property type="protein sequence ID" value="RXE55959.1"/>
    <property type="molecule type" value="Genomic_DNA"/>
</dbReference>
<comment type="catalytic activity">
    <reaction evidence="6">
        <text>a 6-O-methyl-2'-deoxyguanosine in DNA + L-cysteinyl-[protein] = S-methyl-L-cysteinyl-[protein] + a 2'-deoxyguanosine in DNA</text>
        <dbReference type="Rhea" id="RHEA:24000"/>
        <dbReference type="Rhea" id="RHEA-COMP:10131"/>
        <dbReference type="Rhea" id="RHEA-COMP:10132"/>
        <dbReference type="Rhea" id="RHEA-COMP:11367"/>
        <dbReference type="Rhea" id="RHEA-COMP:11368"/>
        <dbReference type="ChEBI" id="CHEBI:29950"/>
        <dbReference type="ChEBI" id="CHEBI:82612"/>
        <dbReference type="ChEBI" id="CHEBI:85445"/>
        <dbReference type="ChEBI" id="CHEBI:85448"/>
        <dbReference type="EC" id="2.1.1.63"/>
    </reaction>
</comment>
<keyword evidence="5" id="KW-0234">DNA repair</keyword>
<dbReference type="PANTHER" id="PTHR10815">
    <property type="entry name" value="METHYLATED-DNA--PROTEIN-CYSTEINE METHYLTRANSFERASE"/>
    <property type="match status" value="1"/>
</dbReference>
<dbReference type="Pfam" id="PF01035">
    <property type="entry name" value="DNA_binding_1"/>
    <property type="match status" value="1"/>
</dbReference>
<evidence type="ECO:0000256" key="1">
    <source>
        <dbReference type="ARBA" id="ARBA00001286"/>
    </source>
</evidence>
<dbReference type="Gene3D" id="1.10.10.10">
    <property type="entry name" value="Winged helix-like DNA-binding domain superfamily/Winged helix DNA-binding domain"/>
    <property type="match status" value="1"/>
</dbReference>
<accession>A0A498GZ76</accession>
<keyword evidence="2 8" id="KW-0489">Methyltransferase</keyword>
<reference evidence="8 9" key="1">
    <citation type="journal article" date="2015" name="Int. J. Syst. Evol. Microbiol.">
        <title>Methanoculleus taiwanensis sp. nov., a methanogen isolated from deep marine sediment at the deformation front area near Taiwan.</title>
        <authorList>
            <person name="Weng C.Y."/>
            <person name="Chen S.C."/>
            <person name="Lai M.C."/>
            <person name="Wu S.Y."/>
            <person name="Lin S."/>
            <person name="Yang T.F."/>
            <person name="Chen P.C."/>
        </authorList>
    </citation>
    <scope>NUCLEOTIDE SEQUENCE [LARGE SCALE GENOMIC DNA]</scope>
    <source>
        <strain evidence="8 9">CYW4</strain>
    </source>
</reference>
<name>A0A498GZ76_9EURY</name>
<evidence type="ECO:0000256" key="3">
    <source>
        <dbReference type="ARBA" id="ARBA00022679"/>
    </source>
</evidence>
<dbReference type="OrthoDB" id="372118at2157"/>
<dbReference type="InterPro" id="IPR036217">
    <property type="entry name" value="MethylDNA_cys_MeTrfase_DNAb"/>
</dbReference>